<name>A0A918JBQ6_9ACTN</name>
<dbReference type="Proteomes" id="UP000620224">
    <property type="component" value="Unassembled WGS sequence"/>
</dbReference>
<organism evidence="2 3">
    <name type="scientific">Streptomyces lucensis JCM 4490</name>
    <dbReference type="NCBI Taxonomy" id="1306176"/>
    <lineage>
        <taxon>Bacteria</taxon>
        <taxon>Bacillati</taxon>
        <taxon>Actinomycetota</taxon>
        <taxon>Actinomycetes</taxon>
        <taxon>Kitasatosporales</taxon>
        <taxon>Streptomycetaceae</taxon>
        <taxon>Streptomyces</taxon>
    </lineage>
</organism>
<reference evidence="2" key="1">
    <citation type="journal article" date="2014" name="Int. J. Syst. Evol. Microbiol.">
        <title>Complete genome sequence of Corynebacterium casei LMG S-19264T (=DSM 44701T), isolated from a smear-ripened cheese.</title>
        <authorList>
            <consortium name="US DOE Joint Genome Institute (JGI-PGF)"/>
            <person name="Walter F."/>
            <person name="Albersmeier A."/>
            <person name="Kalinowski J."/>
            <person name="Ruckert C."/>
        </authorList>
    </citation>
    <scope>NUCLEOTIDE SEQUENCE</scope>
    <source>
        <strain evidence="2">JCM 4490</strain>
    </source>
</reference>
<reference evidence="2" key="2">
    <citation type="submission" date="2020-09" db="EMBL/GenBank/DDBJ databases">
        <authorList>
            <person name="Sun Q."/>
            <person name="Ohkuma M."/>
        </authorList>
    </citation>
    <scope>NUCLEOTIDE SEQUENCE</scope>
    <source>
        <strain evidence="2">JCM 4490</strain>
    </source>
</reference>
<sequence length="58" mass="6162">MQGRDSFVTDPLPREKEAVSNEAAGVRINVLEDAPAVHELPDADLGPRAQPVGPALFP</sequence>
<dbReference type="EMBL" id="BMUE01000008">
    <property type="protein sequence ID" value="GGW58895.1"/>
    <property type="molecule type" value="Genomic_DNA"/>
</dbReference>
<evidence type="ECO:0000313" key="3">
    <source>
        <dbReference type="Proteomes" id="UP000620224"/>
    </source>
</evidence>
<accession>A0A918JBQ6</accession>
<proteinExistence type="predicted"/>
<gene>
    <name evidence="2" type="ORF">GCM10010503_40010</name>
</gene>
<feature type="region of interest" description="Disordered" evidence="1">
    <location>
        <begin position="39"/>
        <end position="58"/>
    </location>
</feature>
<keyword evidence="3" id="KW-1185">Reference proteome</keyword>
<protein>
    <submittedName>
        <fullName evidence="2">Uncharacterized protein</fullName>
    </submittedName>
</protein>
<dbReference type="AlphaFoldDB" id="A0A918JBQ6"/>
<evidence type="ECO:0000256" key="1">
    <source>
        <dbReference type="SAM" id="MobiDB-lite"/>
    </source>
</evidence>
<comment type="caution">
    <text evidence="2">The sequence shown here is derived from an EMBL/GenBank/DDBJ whole genome shotgun (WGS) entry which is preliminary data.</text>
</comment>
<evidence type="ECO:0000313" key="2">
    <source>
        <dbReference type="EMBL" id="GGW58895.1"/>
    </source>
</evidence>